<keyword evidence="1" id="KW-0175">Coiled coil</keyword>
<accession>A0A061BNU6</accession>
<feature type="coiled-coil region" evidence="1">
    <location>
        <begin position="787"/>
        <end position="861"/>
    </location>
</feature>
<evidence type="ECO:0000313" key="3">
    <source>
        <dbReference type="EMBL" id="CDR48754.1"/>
    </source>
</evidence>
<feature type="compositionally biased region" description="Acidic residues" evidence="2">
    <location>
        <begin position="498"/>
        <end position="508"/>
    </location>
</feature>
<reference evidence="3" key="1">
    <citation type="journal article" date="2014" name="Genome Announc.">
        <title>Draft genome sequence of Rhodosporidium toruloides CECT1137, an oleaginous yeast of biotechnological interest.</title>
        <authorList>
            <person name="Morin N."/>
            <person name="Calcas X."/>
            <person name="Devillers H."/>
            <person name="Durrens P."/>
            <person name="Sherman D.J."/>
            <person name="Nicaud J.-M."/>
            <person name="Neuveglise C."/>
        </authorList>
    </citation>
    <scope>NUCLEOTIDE SEQUENCE</scope>
    <source>
        <strain evidence="3">CECT1137</strain>
    </source>
</reference>
<feature type="region of interest" description="Disordered" evidence="2">
    <location>
        <begin position="615"/>
        <end position="657"/>
    </location>
</feature>
<feature type="compositionally biased region" description="Polar residues" evidence="2">
    <location>
        <begin position="209"/>
        <end position="219"/>
    </location>
</feature>
<dbReference type="PANTHER" id="PTHR18887:SF5">
    <property type="entry name" value="GOLGIN SUBFAMILY B MEMBER 1-LIKE"/>
    <property type="match status" value="1"/>
</dbReference>
<feature type="coiled-coil region" evidence="1">
    <location>
        <begin position="901"/>
        <end position="997"/>
    </location>
</feature>
<feature type="compositionally biased region" description="Low complexity" evidence="2">
    <location>
        <begin position="538"/>
        <end position="550"/>
    </location>
</feature>
<evidence type="ECO:0000256" key="2">
    <source>
        <dbReference type="SAM" id="MobiDB-lite"/>
    </source>
</evidence>
<dbReference type="PANTHER" id="PTHR18887">
    <property type="entry name" value="GOLGI-ASSOCIATED PROTEIN GCP360-RELATED"/>
    <property type="match status" value="1"/>
</dbReference>
<organism evidence="3">
    <name type="scientific">Rhodotorula toruloides</name>
    <name type="common">Yeast</name>
    <name type="synonym">Rhodosporidium toruloides</name>
    <dbReference type="NCBI Taxonomy" id="5286"/>
    <lineage>
        <taxon>Eukaryota</taxon>
        <taxon>Fungi</taxon>
        <taxon>Dikarya</taxon>
        <taxon>Basidiomycota</taxon>
        <taxon>Pucciniomycotina</taxon>
        <taxon>Microbotryomycetes</taxon>
        <taxon>Sporidiobolales</taxon>
        <taxon>Sporidiobolaceae</taxon>
        <taxon>Rhodotorula</taxon>
    </lineage>
</organism>
<proteinExistence type="predicted"/>
<dbReference type="InterPro" id="IPR026202">
    <property type="entry name" value="GOLGB1"/>
</dbReference>
<protein>
    <submittedName>
        <fullName evidence="3">RHTO0S20e00672g1_1</fullName>
    </submittedName>
</protein>
<feature type="compositionally biased region" description="Low complexity" evidence="2">
    <location>
        <begin position="615"/>
        <end position="631"/>
    </location>
</feature>
<evidence type="ECO:0000256" key="1">
    <source>
        <dbReference type="SAM" id="Coils"/>
    </source>
</evidence>
<feature type="compositionally biased region" description="Basic and acidic residues" evidence="2">
    <location>
        <begin position="363"/>
        <end position="377"/>
    </location>
</feature>
<feature type="compositionally biased region" description="Low complexity" evidence="2">
    <location>
        <begin position="471"/>
        <end position="495"/>
    </location>
</feature>
<feature type="compositionally biased region" description="Basic and acidic residues" evidence="2">
    <location>
        <begin position="568"/>
        <end position="583"/>
    </location>
</feature>
<gene>
    <name evidence="3" type="ORF">RHTO0S_20e00672g</name>
</gene>
<name>A0A061BNU6_RHOTO</name>
<feature type="compositionally biased region" description="Gly residues" evidence="2">
    <location>
        <begin position="181"/>
        <end position="199"/>
    </location>
</feature>
<feature type="compositionally biased region" description="Pro residues" evidence="2">
    <location>
        <begin position="220"/>
        <end position="231"/>
    </location>
</feature>
<feature type="region of interest" description="Disordered" evidence="2">
    <location>
        <begin position="22"/>
        <end position="48"/>
    </location>
</feature>
<sequence length="1384" mass="150203">MHSLFLPLLVDAASNGLPSVPLSTVSRTTSRHPLARVRSPPRTLSSSLASTSNSLRLLVRSDRPDLVEWLDRHLCMHADPDRSHPDVVTWSFRLLFPSHSFPSHPVPLSQHSALHRRLSTLSLIQQLAMSTHHAVRAPYEGVPSGGGDASGSGTTAGDQLGGGGEPKWWTPEDLRKRQRAGNGGTSAVGGAAAAGGGLARGAQGHVRASGTNPNTSFSSPPYPIQPSPNAPPARQFGSSFVDQGFVPTGLYLSPNASTFTPLGPTTFTPLGPMPPHPAATIPDQPSAPPSSGFYVNHEEYRGQEEDLHVQSDGSYAAFPAPRLAHKVVLSWSTSQGGSTVAGDVRGETEGMLSAAEKERIFAEARQKKGSRAVEIKRPPPRPPSAPPALDKVAEPAADIKKSASPTPSNKSSTFTFSPQVANFRPRTSLSDAALTVDPPSPVPSAAKPVDDPPTSPPLTSNSTRAMPTFGLLKSLKAPSSSAVSLAGSSAASLVPYGDSDEESSEESDSNAYATPPTISKTPTSVRAMSPEPQKELQRSSAPSPPSSASSRAEKEQLPSSEGGASKQGEAKEAERDEFVKVMDSRASSSTDDGDEPANTTEELIVFIAEASVEADVASSATSASKASASSDEPPMKRVRTGHVEEETPVEERSVKPELLYTSSASTVDVRPNALVHAPRANASFSPPPLGRTGNWESFPSFHLTSSPFTRSLLNPSVSPFNPSTAAPFVPGLAWGNGSFSVPPHFGPVPPPNAQREIRLRTVESLLKDTMEENGVLRRKVEKFKVAHKDQAEKLAAKDAELESARKELVDKLAATAADLEEARRSSPSSFSVARYNSEETKRALLEQRKEMLTEKEAAVKKVQLLLDIETKRAQSLKDAVQMRDDQLRAKDDALRSIDGRIKKSEQRADDAVRAARATEKQYREDFERRLRAEEAERRKELETRMVVEKKALEAKIKSLEEKIEAGEEELLQASASIELMQSKTEDATGELKALSAELKETVASRDAALADAKKVKDELSQTHAAIADWKRCAEEKANEVKTVSEELKEMVVARDAALGRCRDVKNQLDLRSRELEEAREASKKAQEAETQATLALASIKTTLKEKEAELATAEEHRDDAIREIIALERAVTLPSEALLAANKTCDDLRAVKQSLEDRVASLDKELSTHKTEAETFRNKALKEMKRLTTQVKEAQESQARVSKLERDLADAQQKVEGAEIAQKQVKLELDEAKQKLEAEQNARTALEGLFRQKNEYKDAELKRVQERAKSEQDELRQRVQRLEEEVVKAEQTHEEAGQHVDAVLAECADLKQEKHELEKRVAELEQNKAESASKASTDHTRAEVERRSEAASEKASTSSVVHAAFARRPVTSKTLELLSKTRKG</sequence>
<feature type="compositionally biased region" description="Basic and acidic residues" evidence="2">
    <location>
        <begin position="1336"/>
        <end position="1352"/>
    </location>
</feature>
<dbReference type="OrthoDB" id="2528936at2759"/>
<feature type="region of interest" description="Disordered" evidence="2">
    <location>
        <begin position="1321"/>
        <end position="1366"/>
    </location>
</feature>
<feature type="compositionally biased region" description="Polar residues" evidence="2">
    <location>
        <begin position="510"/>
        <end position="526"/>
    </location>
</feature>
<feature type="region of interest" description="Disordered" evidence="2">
    <location>
        <begin position="363"/>
        <end position="602"/>
    </location>
</feature>
<dbReference type="GO" id="GO:0005794">
    <property type="term" value="C:Golgi apparatus"/>
    <property type="evidence" value="ECO:0007669"/>
    <property type="project" value="InterPro"/>
</dbReference>
<feature type="compositionally biased region" description="Polar residues" evidence="2">
    <location>
        <begin position="403"/>
        <end position="430"/>
    </location>
</feature>
<feature type="compositionally biased region" description="Basic and acidic residues" evidence="2">
    <location>
        <begin position="641"/>
        <end position="655"/>
    </location>
</feature>
<feature type="compositionally biased region" description="Basic and acidic residues" evidence="2">
    <location>
        <begin position="391"/>
        <end position="401"/>
    </location>
</feature>
<dbReference type="EMBL" id="LK052955">
    <property type="protein sequence ID" value="CDR48754.1"/>
    <property type="molecule type" value="Genomic_DNA"/>
</dbReference>
<feature type="region of interest" description="Disordered" evidence="2">
    <location>
        <begin position="137"/>
        <end position="240"/>
    </location>
</feature>